<sequence>MHWTHSSDVFDLDKGSVDAAMETYVTGWDPERDVTWPNTTALTHSTVTTDFINLLAWRTLEPLGSALRHSLIIGQCASCYTAPQADNTYTLTTASNGNVSVARTILHPLLASLATDVLAFHRRPAHGVLRLATRVHS</sequence>
<name>A0ABR3SJZ7_9PEZI</name>
<organism evidence="1 2">
    <name type="scientific">Neofusicoccum ribis</name>
    <dbReference type="NCBI Taxonomy" id="45134"/>
    <lineage>
        <taxon>Eukaryota</taxon>
        <taxon>Fungi</taxon>
        <taxon>Dikarya</taxon>
        <taxon>Ascomycota</taxon>
        <taxon>Pezizomycotina</taxon>
        <taxon>Dothideomycetes</taxon>
        <taxon>Dothideomycetes incertae sedis</taxon>
        <taxon>Botryosphaeriales</taxon>
        <taxon>Botryosphaeriaceae</taxon>
        <taxon>Neofusicoccum</taxon>
    </lineage>
</organism>
<gene>
    <name evidence="1" type="ORF">SLS56_008516</name>
</gene>
<keyword evidence="2" id="KW-1185">Reference proteome</keyword>
<evidence type="ECO:0000313" key="1">
    <source>
        <dbReference type="EMBL" id="KAL1622978.1"/>
    </source>
</evidence>
<evidence type="ECO:0000313" key="2">
    <source>
        <dbReference type="Proteomes" id="UP001521116"/>
    </source>
</evidence>
<dbReference type="Proteomes" id="UP001521116">
    <property type="component" value="Unassembled WGS sequence"/>
</dbReference>
<proteinExistence type="predicted"/>
<protein>
    <submittedName>
        <fullName evidence="1">Uncharacterized protein</fullName>
    </submittedName>
</protein>
<accession>A0ABR3SJZ7</accession>
<dbReference type="EMBL" id="JAJVDC020000127">
    <property type="protein sequence ID" value="KAL1622978.1"/>
    <property type="molecule type" value="Genomic_DNA"/>
</dbReference>
<reference evidence="1 2" key="1">
    <citation type="submission" date="2024-02" db="EMBL/GenBank/DDBJ databases">
        <title>De novo assembly and annotation of 12 fungi associated with fruit tree decline syndrome in Ontario, Canada.</title>
        <authorList>
            <person name="Sulman M."/>
            <person name="Ellouze W."/>
            <person name="Ilyukhin E."/>
        </authorList>
    </citation>
    <scope>NUCLEOTIDE SEQUENCE [LARGE SCALE GENOMIC DNA]</scope>
    <source>
        <strain evidence="1 2">M1-105</strain>
    </source>
</reference>
<comment type="caution">
    <text evidence="1">The sequence shown here is derived from an EMBL/GenBank/DDBJ whole genome shotgun (WGS) entry which is preliminary data.</text>
</comment>